<feature type="compositionally biased region" description="Polar residues" evidence="6">
    <location>
        <begin position="1"/>
        <end position="50"/>
    </location>
</feature>
<dbReference type="InterPro" id="IPR013761">
    <property type="entry name" value="SAM/pointed_sf"/>
</dbReference>
<dbReference type="SMART" id="SM00228">
    <property type="entry name" value="PDZ"/>
    <property type="match status" value="1"/>
</dbReference>
<evidence type="ECO:0000313" key="10">
    <source>
        <dbReference type="EnsemblMetazoa" id="XP_038073649.1"/>
    </source>
</evidence>
<dbReference type="RefSeq" id="XP_038073649.1">
    <property type="nucleotide sequence ID" value="XM_038217721.1"/>
</dbReference>
<feature type="compositionally biased region" description="Low complexity" evidence="6">
    <location>
        <begin position="1483"/>
        <end position="1504"/>
    </location>
</feature>
<feature type="repeat" description="ANK" evidence="4">
    <location>
        <begin position="382"/>
        <end position="414"/>
    </location>
</feature>
<evidence type="ECO:0000256" key="6">
    <source>
        <dbReference type="SAM" id="MobiDB-lite"/>
    </source>
</evidence>
<dbReference type="Pfam" id="PF00536">
    <property type="entry name" value="SAM_1"/>
    <property type="match status" value="1"/>
</dbReference>
<dbReference type="Gene3D" id="1.10.150.50">
    <property type="entry name" value="Transcription Factor, Ets-1"/>
    <property type="match status" value="1"/>
</dbReference>
<dbReference type="SUPFAM" id="SSF50044">
    <property type="entry name" value="SH3-domain"/>
    <property type="match status" value="1"/>
</dbReference>
<feature type="compositionally biased region" description="Low complexity" evidence="6">
    <location>
        <begin position="1445"/>
        <end position="1471"/>
    </location>
</feature>
<dbReference type="SMART" id="SM00326">
    <property type="entry name" value="SH3"/>
    <property type="match status" value="1"/>
</dbReference>
<dbReference type="GO" id="GO:0014069">
    <property type="term" value="C:postsynaptic density"/>
    <property type="evidence" value="ECO:0007669"/>
    <property type="project" value="UniProtKB-SubCell"/>
</dbReference>
<dbReference type="SMART" id="SM00454">
    <property type="entry name" value="SAM"/>
    <property type="match status" value="1"/>
</dbReference>
<feature type="compositionally biased region" description="Polar residues" evidence="6">
    <location>
        <begin position="1525"/>
        <end position="1535"/>
    </location>
</feature>
<feature type="region of interest" description="Disordered" evidence="6">
    <location>
        <begin position="596"/>
        <end position="624"/>
    </location>
</feature>
<dbReference type="SMART" id="SM00248">
    <property type="entry name" value="ANK"/>
    <property type="match status" value="5"/>
</dbReference>
<dbReference type="CDD" id="cd06746">
    <property type="entry name" value="PDZ_SHANK1_3-like"/>
    <property type="match status" value="1"/>
</dbReference>
<dbReference type="PROSITE" id="PS50105">
    <property type="entry name" value="SAM_DOMAIN"/>
    <property type="match status" value="1"/>
</dbReference>
<evidence type="ECO:0000256" key="5">
    <source>
        <dbReference type="PROSITE-ProRule" id="PRU00192"/>
    </source>
</evidence>
<dbReference type="PANTHER" id="PTHR24135:SF28">
    <property type="entry name" value="LD13733P"/>
    <property type="match status" value="1"/>
</dbReference>
<dbReference type="InterPro" id="IPR001452">
    <property type="entry name" value="SH3_domain"/>
</dbReference>
<dbReference type="PROSITE" id="PS50088">
    <property type="entry name" value="ANK_REPEAT"/>
    <property type="match status" value="4"/>
</dbReference>
<evidence type="ECO:0000259" key="7">
    <source>
        <dbReference type="PROSITE" id="PS50002"/>
    </source>
</evidence>
<dbReference type="InterPro" id="IPR041489">
    <property type="entry name" value="PDZ_6"/>
</dbReference>
<feature type="compositionally biased region" description="Low complexity" evidence="6">
    <location>
        <begin position="51"/>
        <end position="71"/>
    </location>
</feature>
<feature type="repeat" description="ANK" evidence="4">
    <location>
        <begin position="449"/>
        <end position="481"/>
    </location>
</feature>
<feature type="region of interest" description="Disordered" evidence="6">
    <location>
        <begin position="980"/>
        <end position="1061"/>
    </location>
</feature>
<dbReference type="GO" id="GO:0035255">
    <property type="term" value="F:ionotropic glutamate receptor binding"/>
    <property type="evidence" value="ECO:0007669"/>
    <property type="project" value="TreeGrafter"/>
</dbReference>
<feature type="domain" description="SH3" evidence="7">
    <location>
        <begin position="640"/>
        <end position="699"/>
    </location>
</feature>
<dbReference type="Gene3D" id="2.30.42.10">
    <property type="match status" value="1"/>
</dbReference>
<evidence type="ECO:0000256" key="2">
    <source>
        <dbReference type="ARBA" id="ARBA00023018"/>
    </source>
</evidence>
<dbReference type="Gene3D" id="2.30.30.40">
    <property type="entry name" value="SH3 Domains"/>
    <property type="match status" value="1"/>
</dbReference>
<evidence type="ECO:0000259" key="8">
    <source>
        <dbReference type="PROSITE" id="PS50105"/>
    </source>
</evidence>
<comment type="subcellular location">
    <subcellularLocation>
        <location evidence="3">Postsynaptic density</location>
    </subcellularLocation>
</comment>
<dbReference type="Proteomes" id="UP000887568">
    <property type="component" value="Unplaced"/>
</dbReference>
<feature type="compositionally biased region" description="Basic and acidic residues" evidence="6">
    <location>
        <begin position="1284"/>
        <end position="1298"/>
    </location>
</feature>
<organism evidence="10 11">
    <name type="scientific">Patiria miniata</name>
    <name type="common">Bat star</name>
    <name type="synonym">Asterina miniata</name>
    <dbReference type="NCBI Taxonomy" id="46514"/>
    <lineage>
        <taxon>Eukaryota</taxon>
        <taxon>Metazoa</taxon>
        <taxon>Echinodermata</taxon>
        <taxon>Eleutherozoa</taxon>
        <taxon>Asterozoa</taxon>
        <taxon>Asteroidea</taxon>
        <taxon>Valvatacea</taxon>
        <taxon>Valvatida</taxon>
        <taxon>Asterinidae</taxon>
        <taxon>Patiria</taxon>
    </lineage>
</organism>
<dbReference type="OrthoDB" id="445896at2759"/>
<dbReference type="Pfam" id="PF12796">
    <property type="entry name" value="Ank_2"/>
    <property type="match status" value="1"/>
</dbReference>
<evidence type="ECO:0008006" key="12">
    <source>
        <dbReference type="Google" id="ProtNLM"/>
    </source>
</evidence>
<reference evidence="10" key="1">
    <citation type="submission" date="2022-11" db="UniProtKB">
        <authorList>
            <consortium name="EnsemblMetazoa"/>
        </authorList>
    </citation>
    <scope>IDENTIFICATION</scope>
</reference>
<protein>
    <recommendedName>
        <fullName evidence="12">SH3 and multiple ankyrin repeat domains protein 3</fullName>
    </recommendedName>
</protein>
<dbReference type="InterPro" id="IPR002110">
    <property type="entry name" value="Ankyrin_rpt"/>
</dbReference>
<feature type="compositionally biased region" description="Pro residues" evidence="6">
    <location>
        <begin position="1036"/>
        <end position="1058"/>
    </location>
</feature>
<feature type="region of interest" description="Disordered" evidence="6">
    <location>
        <begin position="874"/>
        <end position="928"/>
    </location>
</feature>
<dbReference type="SUPFAM" id="SSF47769">
    <property type="entry name" value="SAM/Pointed domain"/>
    <property type="match status" value="1"/>
</dbReference>
<dbReference type="InterPro" id="IPR036034">
    <property type="entry name" value="PDZ_sf"/>
</dbReference>
<dbReference type="InterPro" id="IPR036770">
    <property type="entry name" value="Ankyrin_rpt-contain_sf"/>
</dbReference>
<dbReference type="InterPro" id="IPR051569">
    <property type="entry name" value="SHANK"/>
</dbReference>
<sequence>MEGQNKESTPSCAGSAPTPENSKTSSTTLTGNSISPLESQETSSKTVARNSPSILESSETSSTTLTKSLPSNAEPKQSNTRVKASLQNYYKNKLRSAVFFRNQRDPSHIQLLGLVNVLSHRLAYLEDKLNCRDEMPTMVLFPEEIGVSSTDEFDLPIYAGIPHLKENVRAAQTTAQSVNMDLPFSNGSVGSAESLHSGGSTDSGGDFFHIRVRIPEIEMQNHLCFKRDKTVWFAKMQLLKSLSKPLTDNLNFGLYLPPAHGKAGKFLDEERLFSDYPTDPASMPFLEFKYKRRVYKQMKLDIKEVKKYHNKTNIKAFFESVRSKNVDKITKMTGKCMDPNIQEESTGETPLTIAASLKGAAAGVLIQALVGGGAHLDYRAKDGKTVLHKAVNAGNQSAIELLLSLGASPNYKDSRGLTPLYYNVQNGGEPMIAELLLKDRAAVNIADEQGWTEIHHACRYGRAQHLQLLIYYGADINCQNEAGNTPLHICAAYDQETAARLVLFRGGDRALKNKSSQTPFQVAIVSNNFSLGETIRNYSDEDVVIQQEAPSYNKRRRCPSLSVSGPGVLSRTTSEPYLPGNFVGLNRAGNRMSVASASSFTDDDSIPEEPGTPQRSGSVGSMGRSAAVARMVHRKIKDAKSSKQYICFKPYTAQEFGELTLMKGDYVKVHGIGEFNFWEGEVGNSRGWFPSNCIREVTGKERAQTMRERKANYPESSTAKSEEAEPRVVFVERKKKGFGFILRGAKSPQGATSAFKPTKEFPALQYLEHVDKGSPADKAGLKKGDFVLEINSQNVTTAPHQYVVSLVINSPDTIVMKVVTMPNSKALVWLNEAKSNSLRRKPPTSHASLTKTKAEKVQQELQAINVLDEAIAKAETPTEDQTESPFASIRKRPVSQKISPEHLSGVFQRQASAPTTSTPEEHRTSLKKPVIPLAPSAFRFNTVARMSSVKTNFPSAALAVSPMDTTTMETQTQFDDDMYEKQKRRNSAGSDSAVSSLRSSPASSYSYTTTVSNDSGIYTRADHTYSDVTSPMDPNLLPPAPDYPAPSIPPAPNYPAPQHPNINLRARSQSLHNLKTELSLSERRMSTGQNRPNKPPPPVPRRDSSISDGNLSRSNSSEASRPSSLDISQSLQFQASPGPDTADNSQFTNAIAEAAAKREKLRKANSFDSLEAKSPLQLALAARDQSLSGENQNRNQNAETTASQGSPQLALNEAIARRKAHLDATKGPGENIESKIRKYKQADSAKGSSANQALLTAIAKRRSTIEKQMSEDSDSQSTSSEGSTKIESEKKDSVEHKVQSSINGADIAQAAAVMQYRLASKPPVKEQVNSFAGHKNAIKIVPRGDSSKPSSPASQSPREKVAESTPAAQDTDISVQALKHSFDKNPKPDVYKHPLSPVKENEGDFTDITAGLPNSDSHQANGHADSDSSPQLPPLGDHRRERSFDTASVVSSMSSMSTMSSYSTMSTEPSSDIFEQDEDDARTNTMKSTSSSSSNSTLTFKNTKPSPKVLPKPKRKPQPLEDDTSPPSSETLDNVGSLMINSAPSSEVDNKQSMLSAWTEQGTNANQNDGAEGWKTKPLLEWTAQDVGLWLTSLNLSEHRPSFEENEIAGEHLSALTKDDLQELGVGRMGHRLTISKAVQRLTS</sequence>
<dbReference type="EnsemblMetazoa" id="XM_038217721.1">
    <property type="protein sequence ID" value="XP_038073649.1"/>
    <property type="gene ID" value="LOC119741819"/>
</dbReference>
<feature type="compositionally biased region" description="Basic and acidic residues" evidence="6">
    <location>
        <begin position="1380"/>
        <end position="1392"/>
    </location>
</feature>
<accession>A0A914BC75</accession>
<keyword evidence="2" id="KW-0770">Synapse</keyword>
<feature type="region of interest" description="Disordered" evidence="6">
    <location>
        <begin position="701"/>
        <end position="720"/>
    </location>
</feature>
<keyword evidence="11" id="KW-1185">Reference proteome</keyword>
<dbReference type="SUPFAM" id="SSF50156">
    <property type="entry name" value="PDZ domain-like"/>
    <property type="match status" value="1"/>
</dbReference>
<evidence type="ECO:0000259" key="9">
    <source>
        <dbReference type="PROSITE" id="PS50106"/>
    </source>
</evidence>
<dbReference type="CDD" id="cd17091">
    <property type="entry name" value="FERM_F0_SHANK"/>
    <property type="match status" value="1"/>
</dbReference>
<feature type="compositionally biased region" description="Low complexity" evidence="6">
    <location>
        <begin position="1347"/>
        <end position="1356"/>
    </location>
</feature>
<feature type="compositionally biased region" description="Polar residues" evidence="6">
    <location>
        <begin position="907"/>
        <end position="918"/>
    </location>
</feature>
<keyword evidence="4" id="KW-0040">ANK repeat</keyword>
<evidence type="ECO:0000256" key="3">
    <source>
        <dbReference type="ARBA" id="ARBA00034105"/>
    </source>
</evidence>
<dbReference type="InterPro" id="IPR036028">
    <property type="entry name" value="SH3-like_dom_sf"/>
</dbReference>
<name>A0A914BC75_PATMI</name>
<dbReference type="PROSITE" id="PS50002">
    <property type="entry name" value="SH3"/>
    <property type="match status" value="1"/>
</dbReference>
<feature type="region of interest" description="Disordered" evidence="6">
    <location>
        <begin position="1322"/>
        <end position="1535"/>
    </location>
</feature>
<feature type="domain" description="PDZ" evidence="9">
    <location>
        <begin position="728"/>
        <end position="822"/>
    </location>
</feature>
<feature type="region of interest" description="Disordered" evidence="6">
    <location>
        <begin position="1185"/>
        <end position="1208"/>
    </location>
</feature>
<dbReference type="PROSITE" id="PS50297">
    <property type="entry name" value="ANK_REP_REGION"/>
    <property type="match status" value="3"/>
</dbReference>
<dbReference type="Pfam" id="PF17820">
    <property type="entry name" value="PDZ_6"/>
    <property type="match status" value="1"/>
</dbReference>
<dbReference type="GO" id="GO:0043197">
    <property type="term" value="C:dendritic spine"/>
    <property type="evidence" value="ECO:0007669"/>
    <property type="project" value="TreeGrafter"/>
</dbReference>
<feature type="compositionally biased region" description="Low complexity" evidence="6">
    <location>
        <begin position="987"/>
        <end position="1015"/>
    </location>
</feature>
<dbReference type="InterPro" id="IPR001478">
    <property type="entry name" value="PDZ"/>
</dbReference>
<dbReference type="Gene3D" id="1.25.40.20">
    <property type="entry name" value="Ankyrin repeat-containing domain"/>
    <property type="match status" value="2"/>
</dbReference>
<evidence type="ECO:0000313" key="11">
    <source>
        <dbReference type="Proteomes" id="UP000887568"/>
    </source>
</evidence>
<proteinExistence type="predicted"/>
<dbReference type="OMA" id="MKAGSAN"/>
<keyword evidence="1 5" id="KW-0728">SH3 domain</keyword>
<dbReference type="PANTHER" id="PTHR24135">
    <property type="entry name" value="SH3 AND MULTIPLE ANKYRIN REPEAT DOMAINS PROTEIN"/>
    <property type="match status" value="1"/>
</dbReference>
<dbReference type="Pfam" id="PF07653">
    <property type="entry name" value="SH3_2"/>
    <property type="match status" value="1"/>
</dbReference>
<feature type="compositionally biased region" description="Low complexity" evidence="6">
    <location>
        <begin position="1110"/>
        <end position="1125"/>
    </location>
</feature>
<feature type="region of interest" description="Disordered" evidence="6">
    <location>
        <begin position="1"/>
        <end position="81"/>
    </location>
</feature>
<feature type="domain" description="SAM" evidence="8">
    <location>
        <begin position="1582"/>
        <end position="1644"/>
    </location>
</feature>
<dbReference type="SUPFAM" id="SSF48403">
    <property type="entry name" value="Ankyrin repeat"/>
    <property type="match status" value="1"/>
</dbReference>
<feature type="compositionally biased region" description="Basic and acidic residues" evidence="6">
    <location>
        <begin position="701"/>
        <end position="712"/>
    </location>
</feature>
<feature type="repeat" description="ANK" evidence="4">
    <location>
        <begin position="415"/>
        <end position="448"/>
    </location>
</feature>
<dbReference type="InterPro" id="IPR001660">
    <property type="entry name" value="SAM"/>
</dbReference>
<evidence type="ECO:0000256" key="1">
    <source>
        <dbReference type="ARBA" id="ARBA00022443"/>
    </source>
</evidence>
<evidence type="ECO:0000256" key="4">
    <source>
        <dbReference type="PROSITE-ProRule" id="PRU00023"/>
    </source>
</evidence>
<dbReference type="GO" id="GO:0030160">
    <property type="term" value="F:synaptic receptor adaptor activity"/>
    <property type="evidence" value="ECO:0007669"/>
    <property type="project" value="TreeGrafter"/>
</dbReference>
<feature type="region of interest" description="Disordered" evidence="6">
    <location>
        <begin position="1080"/>
        <end position="1127"/>
    </location>
</feature>
<dbReference type="GO" id="GO:0045211">
    <property type="term" value="C:postsynaptic membrane"/>
    <property type="evidence" value="ECO:0007669"/>
    <property type="project" value="TreeGrafter"/>
</dbReference>
<feature type="region of interest" description="Disordered" evidence="6">
    <location>
        <begin position="1265"/>
        <end position="1301"/>
    </location>
</feature>
<dbReference type="PROSITE" id="PS50106">
    <property type="entry name" value="PDZ"/>
    <property type="match status" value="1"/>
</dbReference>
<dbReference type="GeneID" id="119741819"/>
<feature type="repeat" description="ANK" evidence="4">
    <location>
        <begin position="482"/>
        <end position="514"/>
    </location>
</feature>